<evidence type="ECO:0000313" key="2">
    <source>
        <dbReference type="EMBL" id="VWM02810.1"/>
    </source>
</evidence>
<reference evidence="2 3" key="1">
    <citation type="submission" date="2019-10" db="EMBL/GenBank/DDBJ databases">
        <authorList>
            <person name="Wolf R A."/>
        </authorList>
    </citation>
    <scope>NUCLEOTIDE SEQUENCE [LARGE SCALE GENOMIC DNA]</scope>
    <source>
        <strain evidence="2">Collinsella_aerofaciens_AK_138A</strain>
    </source>
</reference>
<evidence type="ECO:0000256" key="1">
    <source>
        <dbReference type="SAM" id="MobiDB-lite"/>
    </source>
</evidence>
<dbReference type="Proteomes" id="UP000330807">
    <property type="component" value="Unassembled WGS sequence"/>
</dbReference>
<gene>
    <name evidence="2" type="ORF">LMKDKBCB_02319</name>
</gene>
<protein>
    <submittedName>
        <fullName evidence="2">Phage portal protein</fullName>
    </submittedName>
</protein>
<dbReference type="AlphaFoldDB" id="A0A5K1JDQ0"/>
<organism evidence="2 3">
    <name type="scientific">Collinsella aerofaciens</name>
    <dbReference type="NCBI Taxonomy" id="74426"/>
    <lineage>
        <taxon>Bacteria</taxon>
        <taxon>Bacillati</taxon>
        <taxon>Actinomycetota</taxon>
        <taxon>Coriobacteriia</taxon>
        <taxon>Coriobacteriales</taxon>
        <taxon>Coriobacteriaceae</taxon>
        <taxon>Collinsella</taxon>
    </lineage>
</organism>
<name>A0A5K1JDQ0_9ACTN</name>
<feature type="region of interest" description="Disordered" evidence="1">
    <location>
        <begin position="93"/>
        <end position="114"/>
    </location>
</feature>
<accession>A0A5K1JDQ0</accession>
<evidence type="ECO:0000313" key="3">
    <source>
        <dbReference type="Proteomes" id="UP000330807"/>
    </source>
</evidence>
<sequence>MPECTELEKAFSNVLWSIGLKDCYVQFDMNGLLRGGYRDRMEGYKAAVFSGWMMPSEVRAKEDLPPVEGLDVLFIPSSYNLLNAETGELTITATHGKDPGSSGEGGAPYSGDGNGNAMNSIHEDMVERIKQRISEAGDTEKTRAFATKVLRPYANACLLARREYDIEADIKEIFEHEGH</sequence>
<proteinExistence type="predicted"/>
<feature type="compositionally biased region" description="Gly residues" evidence="1">
    <location>
        <begin position="102"/>
        <end position="114"/>
    </location>
</feature>
<dbReference type="EMBL" id="CABWIH010000062">
    <property type="protein sequence ID" value="VWM02810.1"/>
    <property type="molecule type" value="Genomic_DNA"/>
</dbReference>